<protein>
    <recommendedName>
        <fullName evidence="6">U2 small nuclear ribonucleoprotein A'</fullName>
    </recommendedName>
</protein>
<dbReference type="SUPFAM" id="SSF52058">
    <property type="entry name" value="L domain-like"/>
    <property type="match status" value="1"/>
</dbReference>
<dbReference type="PANTHER" id="PTHR10552">
    <property type="entry name" value="U2 SMALL NUCLEAR RIBONUCLEOPROTEIN A"/>
    <property type="match status" value="1"/>
</dbReference>
<keyword evidence="4" id="KW-0539">Nucleus</keyword>
<dbReference type="KEGG" id="asau:88174946"/>
<keyword evidence="2" id="KW-0433">Leucine-rich repeat</keyword>
<dbReference type="InterPro" id="IPR044640">
    <property type="entry name" value="RU2A"/>
</dbReference>
<dbReference type="Proteomes" id="UP001338582">
    <property type="component" value="Chromosome 4"/>
</dbReference>
<gene>
    <name evidence="7" type="ORF">PUMCH_003883</name>
</gene>
<name>A0AAX4HD25_9ASCO</name>
<evidence type="ECO:0000256" key="6">
    <source>
        <dbReference type="ARBA" id="ARBA00024238"/>
    </source>
</evidence>
<evidence type="ECO:0000256" key="5">
    <source>
        <dbReference type="ARBA" id="ARBA00024196"/>
    </source>
</evidence>
<dbReference type="GO" id="GO:0005686">
    <property type="term" value="C:U2 snRNP"/>
    <property type="evidence" value="ECO:0007669"/>
    <property type="project" value="TreeGrafter"/>
</dbReference>
<dbReference type="RefSeq" id="XP_062878909.1">
    <property type="nucleotide sequence ID" value="XM_063022839.1"/>
</dbReference>
<evidence type="ECO:0000256" key="1">
    <source>
        <dbReference type="ARBA" id="ARBA00004123"/>
    </source>
</evidence>
<dbReference type="GO" id="GO:0030620">
    <property type="term" value="F:U2 snRNA binding"/>
    <property type="evidence" value="ECO:0007669"/>
    <property type="project" value="InterPro"/>
</dbReference>
<organism evidence="7 8">
    <name type="scientific">Australozyma saopauloensis</name>
    <dbReference type="NCBI Taxonomy" id="291208"/>
    <lineage>
        <taxon>Eukaryota</taxon>
        <taxon>Fungi</taxon>
        <taxon>Dikarya</taxon>
        <taxon>Ascomycota</taxon>
        <taxon>Saccharomycotina</taxon>
        <taxon>Pichiomycetes</taxon>
        <taxon>Metschnikowiaceae</taxon>
        <taxon>Australozyma</taxon>
    </lineage>
</organism>
<accession>A0AAX4HD25</accession>
<keyword evidence="3" id="KW-0677">Repeat</keyword>
<evidence type="ECO:0000256" key="2">
    <source>
        <dbReference type="ARBA" id="ARBA00022614"/>
    </source>
</evidence>
<dbReference type="GO" id="GO:0000398">
    <property type="term" value="P:mRNA splicing, via spliceosome"/>
    <property type="evidence" value="ECO:0007669"/>
    <property type="project" value="InterPro"/>
</dbReference>
<evidence type="ECO:0000313" key="7">
    <source>
        <dbReference type="EMBL" id="WPK26528.1"/>
    </source>
</evidence>
<comment type="similarity">
    <text evidence="5">Belongs to the U2 small nuclear ribonucleoprotein A family.</text>
</comment>
<dbReference type="Gene3D" id="3.80.10.10">
    <property type="entry name" value="Ribonuclease Inhibitor"/>
    <property type="match status" value="1"/>
</dbReference>
<evidence type="ECO:0000256" key="3">
    <source>
        <dbReference type="ARBA" id="ARBA00022737"/>
    </source>
</evidence>
<dbReference type="AlphaFoldDB" id="A0AAX4HD25"/>
<dbReference type="InterPro" id="IPR032675">
    <property type="entry name" value="LRR_dom_sf"/>
</dbReference>
<evidence type="ECO:0000313" key="8">
    <source>
        <dbReference type="Proteomes" id="UP001338582"/>
    </source>
</evidence>
<dbReference type="PANTHER" id="PTHR10552:SF6">
    <property type="entry name" value="U2 SMALL NUCLEAR RIBONUCLEOPROTEIN A"/>
    <property type="match status" value="1"/>
</dbReference>
<sequence>MKITPKLIASAPNVINPEGQLTLVLRNQGIIYLENLGPSSETYSVIDLTNNDIIELSGIPDHGTVNTILLANNNISSLGESLAIDDGLNVDSKSAEESKHTLEYETKAISTIKSLSLVNNNVSSFAEVAKLQRFGNLENLLLLGNSIAEEHHYRSFTIWLLPNLRMLDGEKVKTAERAAAQELFGTSLSARTPAADALLHGNSQIDTAPKAERLMKGAVRKLSADEKAKLLAELELALSMEEIERISHALKNGYVE</sequence>
<proteinExistence type="inferred from homology"/>
<comment type="subcellular location">
    <subcellularLocation>
        <location evidence="1">Nucleus</location>
    </subcellularLocation>
</comment>
<dbReference type="Pfam" id="PF14580">
    <property type="entry name" value="LRR_9"/>
    <property type="match status" value="2"/>
</dbReference>
<reference evidence="7 8" key="1">
    <citation type="submission" date="2023-10" db="EMBL/GenBank/DDBJ databases">
        <title>Draft Genome Sequence of Candida saopaulonensis from a very Premature Infant with Sepsis.</title>
        <authorList>
            <person name="Ning Y."/>
            <person name="Dai R."/>
            <person name="Xiao M."/>
            <person name="Xu Y."/>
            <person name="Yan Q."/>
            <person name="Zhang L."/>
        </authorList>
    </citation>
    <scope>NUCLEOTIDE SEQUENCE [LARGE SCALE GENOMIC DNA]</scope>
    <source>
        <strain evidence="7 8">19XY460</strain>
    </source>
</reference>
<dbReference type="GeneID" id="88174946"/>
<keyword evidence="8" id="KW-1185">Reference proteome</keyword>
<evidence type="ECO:0000256" key="4">
    <source>
        <dbReference type="ARBA" id="ARBA00023242"/>
    </source>
</evidence>
<dbReference type="EMBL" id="CP138897">
    <property type="protein sequence ID" value="WPK26528.1"/>
    <property type="molecule type" value="Genomic_DNA"/>
</dbReference>